<dbReference type="InterPro" id="IPR012677">
    <property type="entry name" value="Nucleotide-bd_a/b_plait_sf"/>
</dbReference>
<dbReference type="GO" id="GO:0008270">
    <property type="term" value="F:zinc ion binding"/>
    <property type="evidence" value="ECO:0007669"/>
    <property type="project" value="UniProtKB-KW"/>
</dbReference>
<dbReference type="InterPro" id="IPR000315">
    <property type="entry name" value="Znf_B-box"/>
</dbReference>
<dbReference type="InterPro" id="IPR039191">
    <property type="entry name" value="Nopp140-like"/>
</dbReference>
<feature type="domain" description="B box-type" evidence="10">
    <location>
        <begin position="214"/>
        <end position="260"/>
    </location>
</feature>
<feature type="zinc finger region" description="C3H1-type" evidence="6">
    <location>
        <begin position="82"/>
        <end position="109"/>
    </location>
</feature>
<feature type="domain" description="RRM" evidence="8">
    <location>
        <begin position="10"/>
        <end position="81"/>
    </location>
</feature>
<evidence type="ECO:0000256" key="5">
    <source>
        <dbReference type="PROSITE-ProRule" id="PRU00176"/>
    </source>
</evidence>
<feature type="domain" description="C3H1-type" evidence="9">
    <location>
        <begin position="120"/>
        <end position="147"/>
    </location>
</feature>
<dbReference type="PANTHER" id="PTHR23216:SF1">
    <property type="entry name" value="NUCLEOLAR AND COILED-BODY PHOSPHOPROTEIN 1"/>
    <property type="match status" value="1"/>
</dbReference>
<evidence type="ECO:0000256" key="3">
    <source>
        <dbReference type="ARBA" id="ARBA00022833"/>
    </source>
</evidence>
<keyword evidence="1 6" id="KW-0479">Metal-binding</keyword>
<accession>G4ZTJ7</accession>
<dbReference type="CDD" id="cd02325">
    <property type="entry name" value="R3H"/>
    <property type="match status" value="1"/>
</dbReference>
<name>G4ZTJ7_PHYSP</name>
<dbReference type="InterPro" id="IPR000504">
    <property type="entry name" value="RRM_dom"/>
</dbReference>
<feature type="compositionally biased region" description="Acidic residues" evidence="7">
    <location>
        <begin position="407"/>
        <end position="417"/>
    </location>
</feature>
<dbReference type="GO" id="GO:0005730">
    <property type="term" value="C:nucleolus"/>
    <property type="evidence" value="ECO:0007669"/>
    <property type="project" value="InterPro"/>
</dbReference>
<dbReference type="SMART" id="SM00360">
    <property type="entry name" value="RRM"/>
    <property type="match status" value="1"/>
</dbReference>
<dbReference type="PROSITE" id="PS50103">
    <property type="entry name" value="ZF_C3H1"/>
    <property type="match status" value="2"/>
</dbReference>
<keyword evidence="3 6" id="KW-0862">Zinc</keyword>
<dbReference type="Pfam" id="PF01424">
    <property type="entry name" value="R3H"/>
    <property type="match status" value="1"/>
</dbReference>
<dbReference type="SUPFAM" id="SSF90229">
    <property type="entry name" value="CCCH zinc finger"/>
    <property type="match status" value="1"/>
</dbReference>
<feature type="compositionally biased region" description="Polar residues" evidence="7">
    <location>
        <begin position="361"/>
        <end position="377"/>
    </location>
</feature>
<evidence type="ECO:0000259" key="9">
    <source>
        <dbReference type="PROSITE" id="PS50103"/>
    </source>
</evidence>
<dbReference type="InterPro" id="IPR036855">
    <property type="entry name" value="Znf_CCCH_sf"/>
</dbReference>
<dbReference type="AlphaFoldDB" id="G4ZTJ7"/>
<feature type="domain" description="C3H1-type" evidence="9">
    <location>
        <begin position="82"/>
        <end position="109"/>
    </location>
</feature>
<dbReference type="SUPFAM" id="SSF54928">
    <property type="entry name" value="RNA-binding domain, RBD"/>
    <property type="match status" value="1"/>
</dbReference>
<evidence type="ECO:0000313" key="12">
    <source>
        <dbReference type="EMBL" id="EGZ13175.1"/>
    </source>
</evidence>
<dbReference type="OMA" id="GLERHII"/>
<dbReference type="InterPro" id="IPR035979">
    <property type="entry name" value="RBD_domain_sf"/>
</dbReference>
<dbReference type="CDD" id="cd00590">
    <property type="entry name" value="RRM_SF"/>
    <property type="match status" value="1"/>
</dbReference>
<dbReference type="Pfam" id="PF14608">
    <property type="entry name" value="zf-CCCH_2"/>
    <property type="match status" value="1"/>
</dbReference>
<dbReference type="RefSeq" id="XP_009530604.1">
    <property type="nucleotide sequence ID" value="XM_009532309.1"/>
</dbReference>
<evidence type="ECO:0000259" key="8">
    <source>
        <dbReference type="PROSITE" id="PS50102"/>
    </source>
</evidence>
<evidence type="ECO:0000256" key="2">
    <source>
        <dbReference type="ARBA" id="ARBA00022771"/>
    </source>
</evidence>
<dbReference type="PROSITE" id="PS50119">
    <property type="entry name" value="ZF_BBOX"/>
    <property type="match status" value="1"/>
</dbReference>
<dbReference type="Proteomes" id="UP000002640">
    <property type="component" value="Unassembled WGS sequence"/>
</dbReference>
<evidence type="ECO:0000256" key="4">
    <source>
        <dbReference type="PROSITE-ProRule" id="PRU00024"/>
    </source>
</evidence>
<reference evidence="12 13" key="1">
    <citation type="journal article" date="2006" name="Science">
        <title>Phytophthora genome sequences uncover evolutionary origins and mechanisms of pathogenesis.</title>
        <authorList>
            <person name="Tyler B.M."/>
            <person name="Tripathy S."/>
            <person name="Zhang X."/>
            <person name="Dehal P."/>
            <person name="Jiang R.H."/>
            <person name="Aerts A."/>
            <person name="Arredondo F.D."/>
            <person name="Baxter L."/>
            <person name="Bensasson D."/>
            <person name="Beynon J.L."/>
            <person name="Chapman J."/>
            <person name="Damasceno C.M."/>
            <person name="Dorrance A.E."/>
            <person name="Dou D."/>
            <person name="Dickerman A.W."/>
            <person name="Dubchak I.L."/>
            <person name="Garbelotto M."/>
            <person name="Gijzen M."/>
            <person name="Gordon S.G."/>
            <person name="Govers F."/>
            <person name="Grunwald N.J."/>
            <person name="Huang W."/>
            <person name="Ivors K.L."/>
            <person name="Jones R.W."/>
            <person name="Kamoun S."/>
            <person name="Krampis K."/>
            <person name="Lamour K.H."/>
            <person name="Lee M.K."/>
            <person name="McDonald W.H."/>
            <person name="Medina M."/>
            <person name="Meijer H.J."/>
            <person name="Nordberg E.K."/>
            <person name="Maclean D.J."/>
            <person name="Ospina-Giraldo M.D."/>
            <person name="Morris P.F."/>
            <person name="Phuntumart V."/>
            <person name="Putnam N.H."/>
            <person name="Rash S."/>
            <person name="Rose J.K."/>
            <person name="Sakihama Y."/>
            <person name="Salamov A.A."/>
            <person name="Savidor A."/>
            <person name="Scheuring C.F."/>
            <person name="Smith B.M."/>
            <person name="Sobral B.W."/>
            <person name="Terry A."/>
            <person name="Torto-Alalibo T.A."/>
            <person name="Win J."/>
            <person name="Xu Z."/>
            <person name="Zhang H."/>
            <person name="Grigoriev I.V."/>
            <person name="Rokhsar D.S."/>
            <person name="Boore J.L."/>
        </authorList>
    </citation>
    <scope>NUCLEOTIDE SEQUENCE [LARGE SCALE GENOMIC DNA]</scope>
    <source>
        <strain evidence="12 13">P6497</strain>
    </source>
</reference>
<keyword evidence="13" id="KW-1185">Reference proteome</keyword>
<sequence length="634" mass="67728">MAYVPVGIDSTIVVSGVGVELTSAVLMNMYRTYGPIVRVGHNGTNSAHVVFEQKRHALEAVAATNGAVVFGKTLKVSLQRRFKTTEPCRGFIAGICRYGDLCKYYHPAGPVVVPPEIQAIPSSRLCRHFSRGSCAQGSECKFAHVLGLPNDDESESAAEQNGEDRTCVECEKLGVAVWKCAKCDNSLYCNDCNSAVHRARVMAKHKRSKLPPVPKLPRCGECESKSASVRCEQCEVALCASCDASVHKFKSLRKHTRVKLAAKAEKAKPKTKEPKEAVKPAKIKEEAKPSKKKEDAQVKVQEPVQYVESVPQLQFSSDPESSESEDEEMPQASAVQHDDNESMPAADGSSESEEDFDDVKPQSSIPVTPSPVVKQQASESSETESEDDMDDKPAAKATPLPKVELLSDSESEDDEDEKPAAKTTASPASDDEAPPKPASKPVATVKPTLAEMSSESESDSDDEAPSKPVAKPTPKPAVKPAPVAASTPAPKPVAKKAASSSSSSSESSSSDSSDSSEDEAPPTKPAPKPTPAPRRAPVRNNKAGGISEGSSHTLVKKIEAFNESGEGSELHLDANLNGFERLLAHDCAERLGLAHESIGEGLERHIIISRAGAKRPAADSGHGHKAKKSKHRHH</sequence>
<dbReference type="PROSITE" id="PS50102">
    <property type="entry name" value="RRM"/>
    <property type="match status" value="1"/>
</dbReference>
<feature type="compositionally biased region" description="Acidic residues" evidence="7">
    <location>
        <begin position="381"/>
        <end position="390"/>
    </location>
</feature>
<dbReference type="SMART" id="SM00393">
    <property type="entry name" value="R3H"/>
    <property type="match status" value="1"/>
</dbReference>
<dbReference type="Gene3D" id="4.10.1000.10">
    <property type="entry name" value="Zinc finger, CCCH-type"/>
    <property type="match status" value="1"/>
</dbReference>
<dbReference type="PANTHER" id="PTHR23216">
    <property type="entry name" value="NUCLEOLAR AND COILED-BODY PHOSPHOPROTEIN 1"/>
    <property type="match status" value="1"/>
</dbReference>
<protein>
    <submittedName>
        <fullName evidence="12">Uncharacterized protein</fullName>
    </submittedName>
</protein>
<dbReference type="GeneID" id="20643987"/>
<feature type="compositionally biased region" description="Low complexity" evidence="7">
    <location>
        <begin position="495"/>
        <end position="513"/>
    </location>
</feature>
<keyword evidence="2 4" id="KW-0863">Zinc-finger</keyword>
<evidence type="ECO:0000259" key="10">
    <source>
        <dbReference type="PROSITE" id="PS50119"/>
    </source>
</evidence>
<feature type="region of interest" description="Disordered" evidence="7">
    <location>
        <begin position="257"/>
        <end position="553"/>
    </location>
</feature>
<feature type="region of interest" description="Disordered" evidence="7">
    <location>
        <begin position="611"/>
        <end position="634"/>
    </location>
</feature>
<dbReference type="InterPro" id="IPR000571">
    <property type="entry name" value="Znf_CCCH"/>
</dbReference>
<organism evidence="12 13">
    <name type="scientific">Phytophthora sojae (strain P6497)</name>
    <name type="common">Soybean stem and root rot agent</name>
    <name type="synonym">Phytophthora megasperma f. sp. glycines</name>
    <dbReference type="NCBI Taxonomy" id="1094619"/>
    <lineage>
        <taxon>Eukaryota</taxon>
        <taxon>Sar</taxon>
        <taxon>Stramenopiles</taxon>
        <taxon>Oomycota</taxon>
        <taxon>Peronosporomycetes</taxon>
        <taxon>Peronosporales</taxon>
        <taxon>Peronosporaceae</taxon>
        <taxon>Phytophthora</taxon>
    </lineage>
</organism>
<feature type="compositionally biased region" description="Basic and acidic residues" evidence="7">
    <location>
        <begin position="262"/>
        <end position="297"/>
    </location>
</feature>
<gene>
    <name evidence="12" type="ORF">PHYSODRAFT_316572</name>
</gene>
<dbReference type="EMBL" id="JH159156">
    <property type="protein sequence ID" value="EGZ13175.1"/>
    <property type="molecule type" value="Genomic_DNA"/>
</dbReference>
<dbReference type="STRING" id="1094619.G4ZTJ7"/>
<evidence type="ECO:0000256" key="7">
    <source>
        <dbReference type="SAM" id="MobiDB-lite"/>
    </source>
</evidence>
<feature type="zinc finger region" description="C3H1-type" evidence="6">
    <location>
        <begin position="120"/>
        <end position="147"/>
    </location>
</feature>
<dbReference type="Pfam" id="PF00643">
    <property type="entry name" value="zf-B_box"/>
    <property type="match status" value="1"/>
</dbReference>
<keyword evidence="5" id="KW-0694">RNA-binding</keyword>
<dbReference type="InParanoid" id="G4ZTJ7"/>
<dbReference type="Pfam" id="PF00642">
    <property type="entry name" value="zf-CCCH"/>
    <property type="match status" value="1"/>
</dbReference>
<feature type="compositionally biased region" description="Basic residues" evidence="7">
    <location>
        <begin position="623"/>
        <end position="634"/>
    </location>
</feature>
<evidence type="ECO:0000256" key="1">
    <source>
        <dbReference type="ARBA" id="ARBA00022723"/>
    </source>
</evidence>
<feature type="compositionally biased region" description="Acidic residues" evidence="7">
    <location>
        <begin position="454"/>
        <end position="463"/>
    </location>
</feature>
<evidence type="ECO:0000313" key="13">
    <source>
        <dbReference type="Proteomes" id="UP000002640"/>
    </source>
</evidence>
<dbReference type="KEGG" id="psoj:PHYSODRAFT_316572"/>
<dbReference type="CDD" id="cd19757">
    <property type="entry name" value="Bbox1"/>
    <property type="match status" value="2"/>
</dbReference>
<evidence type="ECO:0000256" key="6">
    <source>
        <dbReference type="PROSITE-ProRule" id="PRU00723"/>
    </source>
</evidence>
<dbReference type="Gene3D" id="3.30.70.330">
    <property type="match status" value="1"/>
</dbReference>
<dbReference type="SMR" id="G4ZTJ7"/>
<dbReference type="SUPFAM" id="SSF82708">
    <property type="entry name" value="R3H domain"/>
    <property type="match status" value="1"/>
</dbReference>
<evidence type="ECO:0000259" key="11">
    <source>
        <dbReference type="PROSITE" id="PS51061"/>
    </source>
</evidence>
<proteinExistence type="predicted"/>
<dbReference type="Gene3D" id="3.30.1370.210">
    <property type="match status" value="1"/>
</dbReference>
<feature type="compositionally biased region" description="Pro residues" evidence="7">
    <location>
        <begin position="522"/>
        <end position="534"/>
    </location>
</feature>
<feature type="domain" description="R3H" evidence="11">
    <location>
        <begin position="548"/>
        <end position="612"/>
    </location>
</feature>
<dbReference type="SUPFAM" id="SSF57845">
    <property type="entry name" value="B-box zinc-binding domain"/>
    <property type="match status" value="1"/>
</dbReference>
<dbReference type="SMART" id="SM00356">
    <property type="entry name" value="ZnF_C3H1"/>
    <property type="match status" value="2"/>
</dbReference>
<dbReference type="GO" id="GO:0003723">
    <property type="term" value="F:RNA binding"/>
    <property type="evidence" value="ECO:0007669"/>
    <property type="project" value="UniProtKB-UniRule"/>
</dbReference>
<dbReference type="InterPro" id="IPR036867">
    <property type="entry name" value="R3H_dom_sf"/>
</dbReference>
<feature type="compositionally biased region" description="Acidic residues" evidence="7">
    <location>
        <begin position="320"/>
        <end position="329"/>
    </location>
</feature>
<dbReference type="Gene3D" id="3.30.1370.50">
    <property type="entry name" value="R3H-like domain"/>
    <property type="match status" value="1"/>
</dbReference>
<dbReference type="SMART" id="SM00336">
    <property type="entry name" value="BBOX"/>
    <property type="match status" value="2"/>
</dbReference>
<dbReference type="InterPro" id="IPR001374">
    <property type="entry name" value="R3H_dom"/>
</dbReference>
<dbReference type="PROSITE" id="PS51061">
    <property type="entry name" value="R3H"/>
    <property type="match status" value="1"/>
</dbReference>